<comment type="catalytic activity">
    <reaction evidence="10">
        <text>adenosine + phosphate = alpha-D-ribose 1-phosphate + adenine</text>
        <dbReference type="Rhea" id="RHEA:27642"/>
        <dbReference type="ChEBI" id="CHEBI:16335"/>
        <dbReference type="ChEBI" id="CHEBI:16708"/>
        <dbReference type="ChEBI" id="CHEBI:43474"/>
        <dbReference type="ChEBI" id="CHEBI:57720"/>
        <dbReference type="EC" id="2.4.2.1"/>
    </reaction>
    <physiologicalReaction direction="left-to-right" evidence="10">
        <dbReference type="Rhea" id="RHEA:27643"/>
    </physiologicalReaction>
</comment>
<dbReference type="InterPro" id="IPR038371">
    <property type="entry name" value="Cu_polyphenol_OxRdtase_sf"/>
</dbReference>
<evidence type="ECO:0000313" key="12">
    <source>
        <dbReference type="EMBL" id="MBB2996636.1"/>
    </source>
</evidence>
<comment type="caution">
    <text evidence="12">The sequence shown here is derived from an EMBL/GenBank/DDBJ whole genome shotgun (WGS) entry which is preliminary data.</text>
</comment>
<keyword evidence="13" id="KW-1185">Reference proteome</keyword>
<dbReference type="AlphaFoldDB" id="A0A839QRN5"/>
<keyword evidence="6" id="KW-0378">Hydrolase</keyword>
<evidence type="ECO:0000256" key="7">
    <source>
        <dbReference type="ARBA" id="ARBA00022833"/>
    </source>
</evidence>
<evidence type="ECO:0000256" key="9">
    <source>
        <dbReference type="ARBA" id="ARBA00047989"/>
    </source>
</evidence>
<evidence type="ECO:0000256" key="3">
    <source>
        <dbReference type="ARBA" id="ARBA00007353"/>
    </source>
</evidence>
<dbReference type="GO" id="GO:0016787">
    <property type="term" value="F:hydrolase activity"/>
    <property type="evidence" value="ECO:0007669"/>
    <property type="project" value="UniProtKB-KW"/>
</dbReference>
<dbReference type="InterPro" id="IPR011324">
    <property type="entry name" value="Cytotoxic_necrot_fac-like_cat"/>
</dbReference>
<dbReference type="Gene3D" id="3.60.140.10">
    <property type="entry name" value="CNF1/YfiH-like putative cysteine hydrolases"/>
    <property type="match status" value="1"/>
</dbReference>
<evidence type="ECO:0000256" key="6">
    <source>
        <dbReference type="ARBA" id="ARBA00022801"/>
    </source>
</evidence>
<comment type="catalytic activity">
    <reaction evidence="11">
        <text>S-methyl-5'-thioadenosine + phosphate = 5-(methylsulfanyl)-alpha-D-ribose 1-phosphate + adenine</text>
        <dbReference type="Rhea" id="RHEA:11852"/>
        <dbReference type="ChEBI" id="CHEBI:16708"/>
        <dbReference type="ChEBI" id="CHEBI:17509"/>
        <dbReference type="ChEBI" id="CHEBI:43474"/>
        <dbReference type="ChEBI" id="CHEBI:58533"/>
        <dbReference type="EC" id="2.4.2.28"/>
    </reaction>
    <physiologicalReaction direction="left-to-right" evidence="11">
        <dbReference type="Rhea" id="RHEA:11853"/>
    </physiologicalReaction>
</comment>
<dbReference type="CDD" id="cd16833">
    <property type="entry name" value="YfiH"/>
    <property type="match status" value="1"/>
</dbReference>
<dbReference type="GO" id="GO:0017061">
    <property type="term" value="F:S-methyl-5-thioadenosine phosphorylase activity"/>
    <property type="evidence" value="ECO:0007669"/>
    <property type="project" value="UniProtKB-EC"/>
</dbReference>
<dbReference type="RefSeq" id="WP_183512197.1">
    <property type="nucleotide sequence ID" value="NZ_BAABGK010000033.1"/>
</dbReference>
<dbReference type="PANTHER" id="PTHR30616:SF2">
    <property type="entry name" value="PURINE NUCLEOSIDE PHOSPHORYLASE LACC1"/>
    <property type="match status" value="1"/>
</dbReference>
<dbReference type="Proteomes" id="UP000523000">
    <property type="component" value="Unassembled WGS sequence"/>
</dbReference>
<sequence>MLRYYPARFPGVGVAFTTVDQGNLALHVGDDPEAVLMRRRELEASLGLDAQRFWYMDQIHSTIILDAGADVLTASTASGHPTADGLISPCGDGALAVMVADCLPVLFIASTASGTATAVAHAGRRGLLDGILPDAVERLRAAGGTDVHAWIGPSICGACYEVPRDMSAEAELQLPGITTSTRTGTPALNLPAAAAAQLRALGVRVEESGICTLEDKRFYSYRRDNSTGRLAGLLWPVDQDKARNAAQ</sequence>
<comment type="similarity">
    <text evidence="3">Belongs to the purine nucleoside phosphorylase YfiH/LACC1 family.</text>
</comment>
<evidence type="ECO:0000256" key="1">
    <source>
        <dbReference type="ARBA" id="ARBA00000553"/>
    </source>
</evidence>
<comment type="catalytic activity">
    <reaction evidence="1">
        <text>inosine + phosphate = alpha-D-ribose 1-phosphate + hypoxanthine</text>
        <dbReference type="Rhea" id="RHEA:27646"/>
        <dbReference type="ChEBI" id="CHEBI:17368"/>
        <dbReference type="ChEBI" id="CHEBI:17596"/>
        <dbReference type="ChEBI" id="CHEBI:43474"/>
        <dbReference type="ChEBI" id="CHEBI:57720"/>
        <dbReference type="EC" id="2.4.2.1"/>
    </reaction>
    <physiologicalReaction direction="left-to-right" evidence="1">
        <dbReference type="Rhea" id="RHEA:27647"/>
    </physiologicalReaction>
</comment>
<evidence type="ECO:0008006" key="14">
    <source>
        <dbReference type="Google" id="ProtNLM"/>
    </source>
</evidence>
<evidence type="ECO:0000256" key="8">
    <source>
        <dbReference type="ARBA" id="ARBA00023008"/>
    </source>
</evidence>
<dbReference type="Pfam" id="PF02578">
    <property type="entry name" value="Cu-oxidase_4"/>
    <property type="match status" value="1"/>
</dbReference>
<organism evidence="12 13">
    <name type="scientific">Paeniglutamicibacter cryotolerans</name>
    <dbReference type="NCBI Taxonomy" id="670079"/>
    <lineage>
        <taxon>Bacteria</taxon>
        <taxon>Bacillati</taxon>
        <taxon>Actinomycetota</taxon>
        <taxon>Actinomycetes</taxon>
        <taxon>Micrococcales</taxon>
        <taxon>Micrococcaceae</taxon>
        <taxon>Paeniglutamicibacter</taxon>
    </lineage>
</organism>
<keyword evidence="4" id="KW-0808">Transferase</keyword>
<comment type="function">
    <text evidence="2">Purine nucleoside enzyme that catalyzes the phosphorolysis of adenosine and inosine nucleosides, yielding D-ribose 1-phosphate and the respective free bases, adenine and hypoxanthine. Also catalyzes the phosphorolysis of S-methyl-5'-thioadenosine into adenine and S-methyl-5-thio-alpha-D-ribose 1-phosphate. Also has adenosine deaminase activity.</text>
</comment>
<evidence type="ECO:0000256" key="2">
    <source>
        <dbReference type="ARBA" id="ARBA00003215"/>
    </source>
</evidence>
<keyword evidence="5" id="KW-0479">Metal-binding</keyword>
<dbReference type="EMBL" id="JACHVS010000002">
    <property type="protein sequence ID" value="MBB2996636.1"/>
    <property type="molecule type" value="Genomic_DNA"/>
</dbReference>
<evidence type="ECO:0000256" key="4">
    <source>
        <dbReference type="ARBA" id="ARBA00022679"/>
    </source>
</evidence>
<keyword evidence="7" id="KW-0862">Zinc</keyword>
<evidence type="ECO:0000313" key="13">
    <source>
        <dbReference type="Proteomes" id="UP000523000"/>
    </source>
</evidence>
<gene>
    <name evidence="12" type="ORF">E9229_002883</name>
</gene>
<dbReference type="PANTHER" id="PTHR30616">
    <property type="entry name" value="UNCHARACTERIZED PROTEIN YFIH"/>
    <property type="match status" value="1"/>
</dbReference>
<dbReference type="InterPro" id="IPR003730">
    <property type="entry name" value="Cu_polyphenol_OxRdtase"/>
</dbReference>
<dbReference type="GO" id="GO:0005507">
    <property type="term" value="F:copper ion binding"/>
    <property type="evidence" value="ECO:0007669"/>
    <property type="project" value="TreeGrafter"/>
</dbReference>
<accession>A0A839QRN5</accession>
<keyword evidence="8" id="KW-0186">Copper</keyword>
<protein>
    <recommendedName>
        <fullName evidence="14">Laccase domain-containing protein</fullName>
    </recommendedName>
</protein>
<reference evidence="12 13" key="1">
    <citation type="submission" date="2020-08" db="EMBL/GenBank/DDBJ databases">
        <title>Sequencing the genomes of 1000 actinobacteria strains.</title>
        <authorList>
            <person name="Klenk H.-P."/>
        </authorList>
    </citation>
    <scope>NUCLEOTIDE SEQUENCE [LARGE SCALE GENOMIC DNA]</scope>
    <source>
        <strain evidence="12 13">DSM 22826</strain>
    </source>
</reference>
<name>A0A839QRN5_9MICC</name>
<evidence type="ECO:0000256" key="11">
    <source>
        <dbReference type="ARBA" id="ARBA00049893"/>
    </source>
</evidence>
<dbReference type="SUPFAM" id="SSF64438">
    <property type="entry name" value="CNF1/YfiH-like putative cysteine hydrolases"/>
    <property type="match status" value="1"/>
</dbReference>
<evidence type="ECO:0000256" key="10">
    <source>
        <dbReference type="ARBA" id="ARBA00048968"/>
    </source>
</evidence>
<proteinExistence type="inferred from homology"/>
<comment type="catalytic activity">
    <reaction evidence="9">
        <text>adenosine + H2O + H(+) = inosine + NH4(+)</text>
        <dbReference type="Rhea" id="RHEA:24408"/>
        <dbReference type="ChEBI" id="CHEBI:15377"/>
        <dbReference type="ChEBI" id="CHEBI:15378"/>
        <dbReference type="ChEBI" id="CHEBI:16335"/>
        <dbReference type="ChEBI" id="CHEBI:17596"/>
        <dbReference type="ChEBI" id="CHEBI:28938"/>
        <dbReference type="EC" id="3.5.4.4"/>
    </reaction>
    <physiologicalReaction direction="left-to-right" evidence="9">
        <dbReference type="Rhea" id="RHEA:24409"/>
    </physiologicalReaction>
</comment>
<evidence type="ECO:0000256" key="5">
    <source>
        <dbReference type="ARBA" id="ARBA00022723"/>
    </source>
</evidence>